<dbReference type="Gene3D" id="2.160.20.10">
    <property type="entry name" value="Single-stranded right-handed beta-helix, Pectin lyase-like"/>
    <property type="match status" value="4"/>
</dbReference>
<feature type="domain" description="Filamentous haemagglutinin FhaB/tRNA nuclease CdiA-like TPS" evidence="2">
    <location>
        <begin position="52"/>
        <end position="163"/>
    </location>
</feature>
<accession>A0A6H1U472</accession>
<dbReference type="InterPro" id="IPR012334">
    <property type="entry name" value="Pectin_lyas_fold"/>
</dbReference>
<proteinExistence type="predicted"/>
<dbReference type="SMART" id="SM00912">
    <property type="entry name" value="Haemagg_act"/>
    <property type="match status" value="1"/>
</dbReference>
<keyword evidence="4" id="KW-1185">Reference proteome</keyword>
<dbReference type="SUPFAM" id="SSF51126">
    <property type="entry name" value="Pectin lyase-like"/>
    <property type="match status" value="4"/>
</dbReference>
<dbReference type="NCBIfam" id="TIGR01901">
    <property type="entry name" value="adhes_NPXG"/>
    <property type="match status" value="1"/>
</dbReference>
<feature type="compositionally biased region" description="Polar residues" evidence="1">
    <location>
        <begin position="1119"/>
        <end position="1136"/>
    </location>
</feature>
<gene>
    <name evidence="3" type="ORF">HCG48_24935</name>
</gene>
<feature type="region of interest" description="Disordered" evidence="1">
    <location>
        <begin position="1084"/>
        <end position="1150"/>
    </location>
</feature>
<dbReference type="RefSeq" id="WP_168571591.1">
    <property type="nucleotide sequence ID" value="NZ_CP051167.1"/>
</dbReference>
<evidence type="ECO:0000313" key="3">
    <source>
        <dbReference type="EMBL" id="QIZ73445.1"/>
    </source>
</evidence>
<dbReference type="Proteomes" id="UP000500857">
    <property type="component" value="Chromosome"/>
</dbReference>
<dbReference type="EMBL" id="CP051167">
    <property type="protein sequence ID" value="QIZ73445.1"/>
    <property type="molecule type" value="Genomic_DNA"/>
</dbReference>
<evidence type="ECO:0000313" key="4">
    <source>
        <dbReference type="Proteomes" id="UP000500857"/>
    </source>
</evidence>
<organism evidence="3 4">
    <name type="scientific">Oxynema aestuarii AP17</name>
    <dbReference type="NCBI Taxonomy" id="2064643"/>
    <lineage>
        <taxon>Bacteria</taxon>
        <taxon>Bacillati</taxon>
        <taxon>Cyanobacteriota</taxon>
        <taxon>Cyanophyceae</taxon>
        <taxon>Oscillatoriophycideae</taxon>
        <taxon>Oscillatoriales</taxon>
        <taxon>Oscillatoriaceae</taxon>
        <taxon>Oxynema</taxon>
        <taxon>Oxynema aestuarii</taxon>
    </lineage>
</organism>
<evidence type="ECO:0000256" key="1">
    <source>
        <dbReference type="SAM" id="MobiDB-lite"/>
    </source>
</evidence>
<dbReference type="KEGG" id="oxy:HCG48_24935"/>
<dbReference type="InterPro" id="IPR011050">
    <property type="entry name" value="Pectin_lyase_fold/virulence"/>
</dbReference>
<dbReference type="Pfam" id="PF05860">
    <property type="entry name" value="TPS"/>
    <property type="match status" value="1"/>
</dbReference>
<protein>
    <submittedName>
        <fullName evidence="3">Filamentous hemagglutinin N-terminal domain-containing protein</fullName>
    </submittedName>
</protein>
<evidence type="ECO:0000259" key="2">
    <source>
        <dbReference type="SMART" id="SM00912"/>
    </source>
</evidence>
<sequence length="1186" mass="120148">MMCFNKQPNDNIAEGWGNSLQSWRTCGTAIATVTIAIFTVGKGNLNAQIVPDNSLVNPSTVTPEGDRLILEGGTRSGDNLFHSFSEFSVPRDTGAWFNNGLDIQNIFTRVTGNSISTIDGLMSANGSANLFLLNPNGIVFGANARLDLGGSFVATTASEIQFADRLTYSASNPQNGAILSNRVPIGLGFGSDPGAIVNRSVAADAEGNPVGLQVRPGRELRAIGGEIRLDGGRLSAPGGAIELTAIAAGSWPLGGEVPEPESLEYRDIRAIDRARIDATGDGGGAIAVRGRNVEIRDGSQVVSFTRGGTAGQPVNLYAREGLSLVGRSPSDGEPSRISSQTVGSGDAGHLTVDAQTVLVDDGVISATTSSTGRGGDLTVRATESVELVGGNFNAQLLGLVNATLGRGDAGDLTVETGRLQVREGAVVVSGTRSAGNAGNLTVRAREEIEAIGTSPDGTLASSLQTAATDGPDALRERFGTSEVTGNAGNLTLETGRLLVRDGAVISTSTEGSGAGGTLNVSASEAIAVEGTSGDRRFASGLLSDTTGAGDGGDATLRTGRLTLGEGALISVRTFATGNGGDLNIEATESIILRGSGFESFQREFIGAALSRQLSLAQLRNGIFTGAAGSGNSGNIHIQTGDLSLLDGAAISTSTFGEGSGGNLTIAASGTVEAVGSGLFGATLANGRAGNLELDARRLVIRDGASVSTVTFGPSPGGQVKIRTTDSVDVRSTPPGSLTPTGIFTNTIGSTGAAGDIAIATARVRLEDGGQMLTNSGANTRDGVIPFGGSGGNLTVTASESVELSGIAPDGRVSSALGTSTFSAADAGSLTISTGRLILRDGAGAFASAEGSGNGGTLSVNASESIAISGSASQGRFRPSGLFATSGSDLLPQEATGRGGDLQVNTRDLIVRDGGQISVNSVEAGDAGTLFVDAEMIRLENGGQINGATAAGSGGNLTLEARQIQLRDRSQITTDAGSSNGGNIAIAADTLIALENSDITANAREGRGGRVTIAASGIFGTAFREVQTPESDITASSELGPEFGGTVEINAPEVNLLDALTQLSTEFVNAEQLVAESCLARRNRDSGSFTVTGTGGLPEDPYGATSDRYDLSPIRGIGDNASNSRQRPPLSSGSARETTWKIGQPIREARGIATTADGRTVLGTSPRAIAPELLDPDVCDRVGESGL</sequence>
<dbReference type="InterPro" id="IPR008638">
    <property type="entry name" value="FhaB/CdiA-like_TPS"/>
</dbReference>
<name>A0A6H1U472_9CYAN</name>
<reference evidence="3 4" key="1">
    <citation type="submission" date="2020-04" db="EMBL/GenBank/DDBJ databases">
        <authorList>
            <person name="Basu S."/>
            <person name="Maruthanayagam V."/>
            <person name="Chakraborty S."/>
            <person name="Pramanik A."/>
            <person name="Mukherjee J."/>
            <person name="Brink B."/>
        </authorList>
    </citation>
    <scope>NUCLEOTIDE SEQUENCE [LARGE SCALE GENOMIC DNA]</scope>
    <source>
        <strain evidence="3 4">AP17</strain>
    </source>
</reference>
<feature type="region of interest" description="Disordered" evidence="1">
    <location>
        <begin position="327"/>
        <end position="346"/>
    </location>
</feature>
<dbReference type="AlphaFoldDB" id="A0A6H1U472"/>